<feature type="transmembrane region" description="Helical" evidence="1">
    <location>
        <begin position="95"/>
        <end position="115"/>
    </location>
</feature>
<keyword evidence="1" id="KW-0812">Transmembrane</keyword>
<feature type="transmembrane region" description="Helical" evidence="1">
    <location>
        <begin position="24"/>
        <end position="45"/>
    </location>
</feature>
<accession>A0A084AIK0</accession>
<feature type="transmembrane region" description="Helical" evidence="1">
    <location>
        <begin position="122"/>
        <end position="143"/>
    </location>
</feature>
<proteinExistence type="predicted"/>
<dbReference type="EMBL" id="KL648713">
    <property type="protein sequence ID" value="KEY65129.1"/>
    <property type="molecule type" value="Genomic_DNA"/>
</dbReference>
<feature type="transmembrane region" description="Helical" evidence="1">
    <location>
        <begin position="183"/>
        <end position="205"/>
    </location>
</feature>
<reference evidence="2 3" key="1">
    <citation type="journal article" date="2014" name="BMC Genomics">
        <title>Comparative genome sequencing reveals chemotype-specific gene clusters in the toxigenic black mold Stachybotrys.</title>
        <authorList>
            <person name="Semeiks J."/>
            <person name="Borek D."/>
            <person name="Otwinowski Z."/>
            <person name="Grishin N.V."/>
        </authorList>
    </citation>
    <scope>NUCLEOTIDE SEQUENCE [LARGE SCALE GENOMIC DNA]</scope>
    <source>
        <strain evidence="3">CBS 109288 / IBT 7711</strain>
    </source>
</reference>
<dbReference type="Proteomes" id="UP000028045">
    <property type="component" value="Unassembled WGS sequence"/>
</dbReference>
<organism evidence="2 3">
    <name type="scientific">Stachybotrys chartarum (strain CBS 109288 / IBT 7711)</name>
    <name type="common">Toxic black mold</name>
    <name type="synonym">Stilbospora chartarum</name>
    <dbReference type="NCBI Taxonomy" id="1280523"/>
    <lineage>
        <taxon>Eukaryota</taxon>
        <taxon>Fungi</taxon>
        <taxon>Dikarya</taxon>
        <taxon>Ascomycota</taxon>
        <taxon>Pezizomycotina</taxon>
        <taxon>Sordariomycetes</taxon>
        <taxon>Hypocreomycetidae</taxon>
        <taxon>Hypocreales</taxon>
        <taxon>Stachybotryaceae</taxon>
        <taxon>Stachybotrys</taxon>
    </lineage>
</organism>
<evidence type="ECO:0000313" key="2">
    <source>
        <dbReference type="EMBL" id="KEY65129.1"/>
    </source>
</evidence>
<keyword evidence="1" id="KW-1133">Transmembrane helix</keyword>
<evidence type="ECO:0000256" key="1">
    <source>
        <dbReference type="SAM" id="Phobius"/>
    </source>
</evidence>
<keyword evidence="1" id="KW-0472">Membrane</keyword>
<dbReference type="HOGENOM" id="CLU_065434_0_0_1"/>
<evidence type="ECO:0000313" key="3">
    <source>
        <dbReference type="Proteomes" id="UP000028045"/>
    </source>
</evidence>
<dbReference type="AlphaFoldDB" id="A0A084AIK0"/>
<name>A0A084AIK0_STACB</name>
<sequence length="265" mass="30558">MKLPFGTGSYHWVHRRYPVLSRNAIKWLMVVELLGLVPVLVLFGISQPDLYRSEMWRIGWDHRLNSNPSMILYAYANHRPLPDVPFVWSRTLTDFNVAISIISLFFLLVKLITFIMKIWFPIVSTLIHFSLVALYAVSVYGLVGPDYADARYPAPAAWYLRYGCDMARPYGSYTSCQVAQSSLFLALYMLVVYLLNLGFSLYAMWPNKDNDLEEDEDDEFAPPKEGVDIVEMQGMSGAMPFTPRTHAFHTLNRDLPLRTQQDRWA</sequence>
<keyword evidence="3" id="KW-1185">Reference proteome</keyword>
<protein>
    <submittedName>
        <fullName evidence="2">Uncharacterized protein</fullName>
    </submittedName>
</protein>
<dbReference type="OrthoDB" id="5352400at2759"/>
<gene>
    <name evidence="2" type="ORF">S7711_04218</name>
</gene>